<protein>
    <submittedName>
        <fullName evidence="2">Uncharacterized protein</fullName>
    </submittedName>
</protein>
<keyword evidence="3" id="KW-1185">Reference proteome</keyword>
<reference evidence="2 3" key="1">
    <citation type="submission" date="2024-01" db="EMBL/GenBank/DDBJ databases">
        <authorList>
            <person name="Alioto T."/>
            <person name="Alioto T."/>
            <person name="Gomez Garrido J."/>
        </authorList>
    </citation>
    <scope>NUCLEOTIDE SEQUENCE [LARGE SCALE GENOMIC DNA]</scope>
</reference>
<comment type="caution">
    <text evidence="2">The sequence shown here is derived from an EMBL/GenBank/DDBJ whole genome shotgun (WGS) entry which is preliminary data.</text>
</comment>
<sequence length="100" mass="11767">MDLYSKSAFQEEEEEETRKTRAEERRGERGEAKSSRGMMGLVLGWMERFRCSGSPLQLKEIINNEDNLKKSSSTLKVFAFFKQIPRKGFLLYKRRGERRA</sequence>
<accession>A0AAV1Q9L3</accession>
<gene>
    <name evidence="2" type="ORF">FSCOSCO3_A019202</name>
</gene>
<name>A0AAV1Q9L3_SCOSC</name>
<evidence type="ECO:0000313" key="2">
    <source>
        <dbReference type="EMBL" id="CAK6980768.1"/>
    </source>
</evidence>
<feature type="region of interest" description="Disordered" evidence="1">
    <location>
        <begin position="1"/>
        <end position="35"/>
    </location>
</feature>
<proteinExistence type="predicted"/>
<evidence type="ECO:0000313" key="3">
    <source>
        <dbReference type="Proteomes" id="UP001314229"/>
    </source>
</evidence>
<feature type="non-terminal residue" evidence="2">
    <location>
        <position position="100"/>
    </location>
</feature>
<dbReference type="AlphaFoldDB" id="A0AAV1Q9L3"/>
<dbReference type="Proteomes" id="UP001314229">
    <property type="component" value="Unassembled WGS sequence"/>
</dbReference>
<organism evidence="2 3">
    <name type="scientific">Scomber scombrus</name>
    <name type="common">Atlantic mackerel</name>
    <name type="synonym">Scomber vernalis</name>
    <dbReference type="NCBI Taxonomy" id="13677"/>
    <lineage>
        <taxon>Eukaryota</taxon>
        <taxon>Metazoa</taxon>
        <taxon>Chordata</taxon>
        <taxon>Craniata</taxon>
        <taxon>Vertebrata</taxon>
        <taxon>Euteleostomi</taxon>
        <taxon>Actinopterygii</taxon>
        <taxon>Neopterygii</taxon>
        <taxon>Teleostei</taxon>
        <taxon>Neoteleostei</taxon>
        <taxon>Acanthomorphata</taxon>
        <taxon>Pelagiaria</taxon>
        <taxon>Scombriformes</taxon>
        <taxon>Scombridae</taxon>
        <taxon>Scomber</taxon>
    </lineage>
</organism>
<dbReference type="EMBL" id="CAWUFR010000731">
    <property type="protein sequence ID" value="CAK6980768.1"/>
    <property type="molecule type" value="Genomic_DNA"/>
</dbReference>
<evidence type="ECO:0000256" key="1">
    <source>
        <dbReference type="SAM" id="MobiDB-lite"/>
    </source>
</evidence>
<feature type="compositionally biased region" description="Basic and acidic residues" evidence="1">
    <location>
        <begin position="16"/>
        <end position="34"/>
    </location>
</feature>